<feature type="region of interest" description="Disordered" evidence="2">
    <location>
        <begin position="57"/>
        <end position="77"/>
    </location>
</feature>
<dbReference type="InterPro" id="IPR006015">
    <property type="entry name" value="Universal_stress_UspA"/>
</dbReference>
<evidence type="ECO:0000313" key="5">
    <source>
        <dbReference type="Proteomes" id="UP001257060"/>
    </source>
</evidence>
<feature type="domain" description="UspA" evidence="3">
    <location>
        <begin position="16"/>
        <end position="153"/>
    </location>
</feature>
<evidence type="ECO:0000313" key="4">
    <source>
        <dbReference type="EMBL" id="MDS0299184.1"/>
    </source>
</evidence>
<comment type="similarity">
    <text evidence="1">Belongs to the universal stress protein A family.</text>
</comment>
<evidence type="ECO:0000259" key="3">
    <source>
        <dbReference type="Pfam" id="PF00582"/>
    </source>
</evidence>
<dbReference type="InterPro" id="IPR014729">
    <property type="entry name" value="Rossmann-like_a/b/a_fold"/>
</dbReference>
<dbReference type="CDD" id="cd00293">
    <property type="entry name" value="USP-like"/>
    <property type="match status" value="2"/>
</dbReference>
<name>A0ABU2GG84_9EURY</name>
<accession>A0ABU2GG84</accession>
<comment type="caution">
    <text evidence="4">The sequence shown here is derived from an EMBL/GenBank/DDBJ whole genome shotgun (WGS) entry which is preliminary data.</text>
</comment>
<dbReference type="Gene3D" id="3.40.50.620">
    <property type="entry name" value="HUPs"/>
    <property type="match status" value="1"/>
</dbReference>
<reference evidence="4 5" key="1">
    <citation type="submission" date="2022-06" db="EMBL/GenBank/DDBJ databases">
        <title>Halogeometricum sp. a new haloarchaeum isolate from saline soil.</title>
        <authorList>
            <person name="Strakova D."/>
            <person name="Galisteo C."/>
            <person name="Sanchez-Porro C."/>
            <person name="Ventosa A."/>
        </authorList>
    </citation>
    <scope>NUCLEOTIDE SEQUENCE [LARGE SCALE GENOMIC DNA]</scope>
    <source>
        <strain evidence="4 5">S1BR25-6</strain>
    </source>
</reference>
<evidence type="ECO:0000256" key="1">
    <source>
        <dbReference type="ARBA" id="ARBA00008791"/>
    </source>
</evidence>
<dbReference type="EMBL" id="JAMQOP010000002">
    <property type="protein sequence ID" value="MDS0299184.1"/>
    <property type="molecule type" value="Genomic_DNA"/>
</dbReference>
<dbReference type="RefSeq" id="WP_310924043.1">
    <property type="nucleotide sequence ID" value="NZ_JAMQOP010000002.1"/>
</dbReference>
<feature type="domain" description="UspA" evidence="3">
    <location>
        <begin position="165"/>
        <end position="297"/>
    </location>
</feature>
<dbReference type="PANTHER" id="PTHR46268:SF6">
    <property type="entry name" value="UNIVERSAL STRESS PROTEIN UP12"/>
    <property type="match status" value="1"/>
</dbReference>
<dbReference type="SUPFAM" id="SSF52402">
    <property type="entry name" value="Adenine nucleotide alpha hydrolases-like"/>
    <property type="match status" value="2"/>
</dbReference>
<evidence type="ECO:0000256" key="2">
    <source>
        <dbReference type="SAM" id="MobiDB-lite"/>
    </source>
</evidence>
<keyword evidence="5" id="KW-1185">Reference proteome</keyword>
<proteinExistence type="inferred from homology"/>
<sequence>MTTASDDAPEPFSVSHILLATDGSAGAEAAAVHAVELAARTDATLHVLSVADDRHADSFSTEQMRRRERTRSAMEGEEATATAARRATAAGVHALTAVEEGRPAAVIADYAADVGVDVVVVGTHGRTGVGRFLLGSVAEAVVDAVDAAVLVVPTAEEGSDPTPDYRRLLLAVGGGESGDADRAADAAVWLAAAYDAEVTALSVVDERFARPSALRTSLESAARETVRGVAVDAAERGVAVDTAVETGVPATRVLDLGSDSDLVVVGGRGPRGLDAVPLGSVARRVVRRSRVPVLVVRDVPAGAKTD</sequence>
<dbReference type="InterPro" id="IPR006016">
    <property type="entry name" value="UspA"/>
</dbReference>
<protein>
    <submittedName>
        <fullName evidence="4">Universal stress protein</fullName>
    </submittedName>
</protein>
<dbReference type="Proteomes" id="UP001257060">
    <property type="component" value="Unassembled WGS sequence"/>
</dbReference>
<dbReference type="Pfam" id="PF00582">
    <property type="entry name" value="Usp"/>
    <property type="match status" value="2"/>
</dbReference>
<gene>
    <name evidence="4" type="ORF">NDI76_10570</name>
</gene>
<organism evidence="4 5">
    <name type="scientific">Halogeometricum salsisoli</name>
    <dbReference type="NCBI Taxonomy" id="2950536"/>
    <lineage>
        <taxon>Archaea</taxon>
        <taxon>Methanobacteriati</taxon>
        <taxon>Methanobacteriota</taxon>
        <taxon>Stenosarchaea group</taxon>
        <taxon>Halobacteria</taxon>
        <taxon>Halobacteriales</taxon>
        <taxon>Haloferacaceae</taxon>
        <taxon>Halogeometricum</taxon>
    </lineage>
</organism>
<dbReference type="PRINTS" id="PR01438">
    <property type="entry name" value="UNVRSLSTRESS"/>
</dbReference>
<dbReference type="Gene3D" id="3.40.50.12370">
    <property type="match status" value="1"/>
</dbReference>
<dbReference type="PANTHER" id="PTHR46268">
    <property type="entry name" value="STRESS RESPONSE PROTEIN NHAX"/>
    <property type="match status" value="1"/>
</dbReference>